<gene>
    <name evidence="7" type="primary">ARO8</name>
    <name evidence="7" type="ORF">Q9L58_001192</name>
</gene>
<dbReference type="CDD" id="cd00609">
    <property type="entry name" value="AAT_like"/>
    <property type="match status" value="1"/>
</dbReference>
<evidence type="ECO:0000256" key="5">
    <source>
        <dbReference type="ARBA" id="ARBA00022898"/>
    </source>
</evidence>
<dbReference type="InterPro" id="IPR050859">
    <property type="entry name" value="Class-I_PLP-dep_aminotransf"/>
</dbReference>
<dbReference type="InterPro" id="IPR004839">
    <property type="entry name" value="Aminotransferase_I/II_large"/>
</dbReference>
<dbReference type="SUPFAM" id="SSF53383">
    <property type="entry name" value="PLP-dependent transferases"/>
    <property type="match status" value="1"/>
</dbReference>
<dbReference type="PANTHER" id="PTHR42790">
    <property type="entry name" value="AMINOTRANSFERASE"/>
    <property type="match status" value="1"/>
</dbReference>
<evidence type="ECO:0000256" key="1">
    <source>
        <dbReference type="ARBA" id="ARBA00001933"/>
    </source>
</evidence>
<keyword evidence="3 7" id="KW-0032">Aminotransferase</keyword>
<reference evidence="7 8" key="1">
    <citation type="submission" date="2024-02" db="EMBL/GenBank/DDBJ databases">
        <title>Discinaceae phylogenomics.</title>
        <authorList>
            <person name="Dirks A.C."/>
            <person name="James T.Y."/>
        </authorList>
    </citation>
    <scope>NUCLEOTIDE SEQUENCE [LARGE SCALE GENOMIC DNA]</scope>
    <source>
        <strain evidence="7 8">ACD0624</strain>
    </source>
</reference>
<evidence type="ECO:0000256" key="4">
    <source>
        <dbReference type="ARBA" id="ARBA00022679"/>
    </source>
</evidence>
<dbReference type="PANTHER" id="PTHR42790:SF21">
    <property type="entry name" value="AROMATIC_AMINOADIPATE AMINOTRANSFERASE 1"/>
    <property type="match status" value="1"/>
</dbReference>
<evidence type="ECO:0000313" key="8">
    <source>
        <dbReference type="Proteomes" id="UP001447188"/>
    </source>
</evidence>
<evidence type="ECO:0000256" key="2">
    <source>
        <dbReference type="ARBA" id="ARBA00007441"/>
    </source>
</evidence>
<comment type="cofactor">
    <cofactor evidence="1">
        <name>pyridoxal 5'-phosphate</name>
        <dbReference type="ChEBI" id="CHEBI:597326"/>
    </cofactor>
</comment>
<comment type="caution">
    <text evidence="7">The sequence shown here is derived from an EMBL/GenBank/DDBJ whole genome shotgun (WGS) entry which is preliminary data.</text>
</comment>
<feature type="domain" description="Aminotransferase class I/classII large" evidence="6">
    <location>
        <begin position="191"/>
        <end position="528"/>
    </location>
</feature>
<dbReference type="Pfam" id="PF00155">
    <property type="entry name" value="Aminotran_1_2"/>
    <property type="match status" value="1"/>
</dbReference>
<sequence>MSPPSRDILSYGSVGAHATSDISAVIIPDPLTCAGVLARRSKAGPLSGGVAAATSSDLFKPKAAWKPKAKKWDHRLSEESKSRTASTLKEAARYLATPGMISLGGGLPSSDYFPFEYIDVKVPTVGKFSEAETAESGKVVRIGKHDVQTGKAAFDLAISLNYGQGTGSAQLLRWLTEHTEIVHDPPYRDWQCVASVGSTSSLDMLYRMFLKRGDYVISEDYTFATAVETASPLGCRMVGVKMDAEGLLPESLDELLMNWDEEARGARRPFLLYTVPSGQNPTGSTQGKKRREDIYKVSQKHDLIIIEDEPYYFLQMQPYMGRDAPAAPLPKTHAEFLSSLVPSLLRMDVDGRVVRLDSFSKVLAPGCRMGWITASEQICERMSRHNEVSVQNPSGFSQVIIHKLLDEEWGHSGYLDWLINLRMEYTQRRDVLLHACEEYLPSEIASWAPPAAGMFHWIKIAVEKHPEFLTRSVKSIEDELFLTAVSEKVLVSPGSWFLADKGVEHKELFFRATFAAAESAAMTEATKRFGVALRKVFKLD</sequence>
<proteinExistence type="inferred from homology"/>
<dbReference type="InterPro" id="IPR015421">
    <property type="entry name" value="PyrdxlP-dep_Trfase_major"/>
</dbReference>
<keyword evidence="5" id="KW-0663">Pyridoxal phosphate</keyword>
<protein>
    <submittedName>
        <fullName evidence="7">Aromatic/aminoadipate aminotransferase 1</fullName>
    </submittedName>
</protein>
<evidence type="ECO:0000256" key="3">
    <source>
        <dbReference type="ARBA" id="ARBA00022576"/>
    </source>
</evidence>
<dbReference type="InterPro" id="IPR015424">
    <property type="entry name" value="PyrdxlP-dep_Trfase"/>
</dbReference>
<organism evidence="7 8">
    <name type="scientific">Discina gigas</name>
    <dbReference type="NCBI Taxonomy" id="1032678"/>
    <lineage>
        <taxon>Eukaryota</taxon>
        <taxon>Fungi</taxon>
        <taxon>Dikarya</taxon>
        <taxon>Ascomycota</taxon>
        <taxon>Pezizomycotina</taxon>
        <taxon>Pezizomycetes</taxon>
        <taxon>Pezizales</taxon>
        <taxon>Discinaceae</taxon>
        <taxon>Discina</taxon>
    </lineage>
</organism>
<evidence type="ECO:0000259" key="6">
    <source>
        <dbReference type="Pfam" id="PF00155"/>
    </source>
</evidence>
<dbReference type="EMBL" id="JBBBZM010000009">
    <property type="protein sequence ID" value="KAL0639627.1"/>
    <property type="molecule type" value="Genomic_DNA"/>
</dbReference>
<comment type="similarity">
    <text evidence="2">Belongs to the class-I pyridoxal-phosphate-dependent aminotransferase family.</text>
</comment>
<evidence type="ECO:0000313" key="7">
    <source>
        <dbReference type="EMBL" id="KAL0639627.1"/>
    </source>
</evidence>
<accession>A0ABR3GV78</accession>
<keyword evidence="4" id="KW-0808">Transferase</keyword>
<dbReference type="Gene3D" id="3.40.640.10">
    <property type="entry name" value="Type I PLP-dependent aspartate aminotransferase-like (Major domain)"/>
    <property type="match status" value="1"/>
</dbReference>
<dbReference type="GO" id="GO:0008483">
    <property type="term" value="F:transaminase activity"/>
    <property type="evidence" value="ECO:0007669"/>
    <property type="project" value="UniProtKB-KW"/>
</dbReference>
<keyword evidence="8" id="KW-1185">Reference proteome</keyword>
<name>A0ABR3GV78_9PEZI</name>
<dbReference type="Proteomes" id="UP001447188">
    <property type="component" value="Unassembled WGS sequence"/>
</dbReference>